<dbReference type="AlphaFoldDB" id="A0A7J9N1P0"/>
<dbReference type="Pfam" id="PF14392">
    <property type="entry name" value="zf-CCHC_4"/>
    <property type="match status" value="1"/>
</dbReference>
<keyword evidence="4" id="KW-1185">Reference proteome</keyword>
<proteinExistence type="predicted"/>
<reference evidence="3 4" key="1">
    <citation type="journal article" date="2019" name="Genome Biol. Evol.">
        <title>Insights into the evolution of the New World diploid cottons (Gossypium, subgenus Houzingenia) based on genome sequencing.</title>
        <authorList>
            <person name="Grover C.E."/>
            <person name="Arick M.A. 2nd"/>
            <person name="Thrash A."/>
            <person name="Conover J.L."/>
            <person name="Sanders W.S."/>
            <person name="Peterson D.G."/>
            <person name="Frelichowski J.E."/>
            <person name="Scheffler J.A."/>
            <person name="Scheffler B.E."/>
            <person name="Wendel J.F."/>
        </authorList>
    </citation>
    <scope>NUCLEOTIDE SEQUENCE [LARGE SCALE GENOMIC DNA]</scope>
    <source>
        <strain evidence="3">1</strain>
        <tissue evidence="3">Leaf</tissue>
    </source>
</reference>
<evidence type="ECO:0000313" key="3">
    <source>
        <dbReference type="EMBL" id="MBA0876499.1"/>
    </source>
</evidence>
<accession>A0A7J9N1P0</accession>
<name>A0A7J9N1P0_GOSSC</name>
<dbReference type="PANTHER" id="PTHR31286">
    <property type="entry name" value="GLYCINE-RICH CELL WALL STRUCTURAL PROTEIN 1.8-LIKE"/>
    <property type="match status" value="1"/>
</dbReference>
<feature type="region of interest" description="Disordered" evidence="1">
    <location>
        <begin position="249"/>
        <end position="268"/>
    </location>
</feature>
<dbReference type="PANTHER" id="PTHR31286:SF167">
    <property type="entry name" value="OS09G0268800 PROTEIN"/>
    <property type="match status" value="1"/>
</dbReference>
<gene>
    <name evidence="3" type="ORF">Goshw_005146</name>
</gene>
<protein>
    <recommendedName>
        <fullName evidence="2">Zinc knuckle CX2CX4HX4C domain-containing protein</fullName>
    </recommendedName>
</protein>
<evidence type="ECO:0000256" key="1">
    <source>
        <dbReference type="SAM" id="MobiDB-lite"/>
    </source>
</evidence>
<feature type="domain" description="Zinc knuckle CX2CX4HX4C" evidence="2">
    <location>
        <begin position="133"/>
        <end position="165"/>
    </location>
</feature>
<dbReference type="InterPro" id="IPR025836">
    <property type="entry name" value="Zn_knuckle_CX2CX4HX4C"/>
</dbReference>
<sequence length="375" mass="42531">MMDSGGNDGFGGDEISLLAEELIQLSVKASMVEPKEDLETILEGQPWLFRKSLVIFDRLTKPVERSQISLVSSPFWIKIGPCLPEFDKKDLLHGIGVTFGGVLRSEINGEFCRLRVNLNVQKSLRRGIFVLRSNGSKYWLPFKYEKLPKFCFGCGLMGHDLQDCTVVKPAEKDKIREDPSFSLALKAELNLTGKECLKFNAIGKKLQSHSLYTGGVTTNQETCLFDGINGGQTTLLQKEVRATVTEIEKRESMEGEKDRNNSEEIKTDGKLLQPIKKSSWRRLKPSEPMECHDAENFNEIMYSFEKKGGQAREERRMEAFRGVLGECQLVDVGYTGVWYTWERGNLPSTNIRERLDRGVANEKWLEAFHVVMSTT</sequence>
<dbReference type="InterPro" id="IPR040256">
    <property type="entry name" value="At4g02000-like"/>
</dbReference>
<comment type="caution">
    <text evidence="3">The sequence shown here is derived from an EMBL/GenBank/DDBJ whole genome shotgun (WGS) entry which is preliminary data.</text>
</comment>
<dbReference type="OrthoDB" id="966987at2759"/>
<evidence type="ECO:0000313" key="4">
    <source>
        <dbReference type="Proteomes" id="UP000593576"/>
    </source>
</evidence>
<dbReference type="EMBL" id="JABFAF010265039">
    <property type="protein sequence ID" value="MBA0876499.1"/>
    <property type="molecule type" value="Genomic_DNA"/>
</dbReference>
<evidence type="ECO:0000259" key="2">
    <source>
        <dbReference type="Pfam" id="PF14392"/>
    </source>
</evidence>
<dbReference type="Proteomes" id="UP000593576">
    <property type="component" value="Unassembled WGS sequence"/>
</dbReference>
<organism evidence="3 4">
    <name type="scientific">Gossypium schwendimanii</name>
    <name type="common">Cotton</name>
    <dbReference type="NCBI Taxonomy" id="34291"/>
    <lineage>
        <taxon>Eukaryota</taxon>
        <taxon>Viridiplantae</taxon>
        <taxon>Streptophyta</taxon>
        <taxon>Embryophyta</taxon>
        <taxon>Tracheophyta</taxon>
        <taxon>Spermatophyta</taxon>
        <taxon>Magnoliopsida</taxon>
        <taxon>eudicotyledons</taxon>
        <taxon>Gunneridae</taxon>
        <taxon>Pentapetalae</taxon>
        <taxon>rosids</taxon>
        <taxon>malvids</taxon>
        <taxon>Malvales</taxon>
        <taxon>Malvaceae</taxon>
        <taxon>Malvoideae</taxon>
        <taxon>Gossypium</taxon>
    </lineage>
</organism>